<dbReference type="PROSITE" id="PS00109">
    <property type="entry name" value="PROTEIN_KINASE_TYR"/>
    <property type="match status" value="1"/>
</dbReference>
<comment type="catalytic activity">
    <reaction evidence="11">
        <text>L-seryl-[protein] + ATP = O-phospho-L-seryl-[protein] + ADP + H(+)</text>
        <dbReference type="Rhea" id="RHEA:17989"/>
        <dbReference type="Rhea" id="RHEA-COMP:9863"/>
        <dbReference type="Rhea" id="RHEA-COMP:11604"/>
        <dbReference type="ChEBI" id="CHEBI:15378"/>
        <dbReference type="ChEBI" id="CHEBI:29999"/>
        <dbReference type="ChEBI" id="CHEBI:30616"/>
        <dbReference type="ChEBI" id="CHEBI:83421"/>
        <dbReference type="ChEBI" id="CHEBI:456216"/>
        <dbReference type="EC" id="2.7.11.1"/>
    </reaction>
</comment>
<dbReference type="AlphaFoldDB" id="A0A1C2G4E4"/>
<evidence type="ECO:0000313" key="12">
    <source>
        <dbReference type="EMBL" id="RCN59230.1"/>
    </source>
</evidence>
<keyword evidence="9" id="KW-0460">Magnesium</keyword>
<keyword evidence="13" id="KW-1185">Reference proteome</keyword>
<evidence type="ECO:0000256" key="6">
    <source>
        <dbReference type="ARBA" id="ARBA00022741"/>
    </source>
</evidence>
<dbReference type="EC" id="2.7.11.1" evidence="2"/>
<dbReference type="Gene3D" id="3.30.200.20">
    <property type="entry name" value="Phosphorylase Kinase, domain 1"/>
    <property type="match status" value="1"/>
</dbReference>
<dbReference type="GO" id="GO:0004674">
    <property type="term" value="F:protein serine/threonine kinase activity"/>
    <property type="evidence" value="ECO:0007669"/>
    <property type="project" value="UniProtKB-KW"/>
</dbReference>
<keyword evidence="6" id="KW-0547">Nucleotide-binding</keyword>
<dbReference type="EMBL" id="PSYR01000001">
    <property type="protein sequence ID" value="RCN59230.1"/>
    <property type="molecule type" value="Genomic_DNA"/>
</dbReference>
<dbReference type="InterPro" id="IPR051272">
    <property type="entry name" value="RIO-type_Ser/Thr_kinase"/>
</dbReference>
<accession>A0A1C2G4E4</accession>
<dbReference type="Gene3D" id="1.10.510.10">
    <property type="entry name" value="Transferase(Phosphotransferase) domain 1"/>
    <property type="match status" value="1"/>
</dbReference>
<keyword evidence="3" id="KW-0723">Serine/threonine-protein kinase</keyword>
<comment type="similarity">
    <text evidence="1">Belongs to the protein kinase superfamily. RIO-type Ser/Thr kinase family.</text>
</comment>
<reference evidence="12 13" key="1">
    <citation type="submission" date="2018-02" db="EMBL/GenBank/DDBJ databases">
        <title>Insights into the biology of acidophilic members of the Acidiferrobacteraceae family derived from comparative genomic analyses.</title>
        <authorList>
            <person name="Issotta F."/>
            <person name="Thyssen C."/>
            <person name="Mena C."/>
            <person name="Moya A."/>
            <person name="Bellenberg S."/>
            <person name="Sproer C."/>
            <person name="Covarrubias P.C."/>
            <person name="Sand W."/>
            <person name="Quatrini R."/>
            <person name="Vera M."/>
        </authorList>
    </citation>
    <scope>NUCLEOTIDE SEQUENCE [LARGE SCALE GENOMIC DNA]</scope>
    <source>
        <strain evidence="13">m-1</strain>
    </source>
</reference>
<gene>
    <name evidence="12" type="ORF">C4900_05855</name>
</gene>
<evidence type="ECO:0000256" key="7">
    <source>
        <dbReference type="ARBA" id="ARBA00022777"/>
    </source>
</evidence>
<evidence type="ECO:0000256" key="5">
    <source>
        <dbReference type="ARBA" id="ARBA00022723"/>
    </source>
</evidence>
<dbReference type="Proteomes" id="UP000253250">
    <property type="component" value="Unassembled WGS sequence"/>
</dbReference>
<dbReference type="GO" id="GO:0046872">
    <property type="term" value="F:metal ion binding"/>
    <property type="evidence" value="ECO:0007669"/>
    <property type="project" value="UniProtKB-KW"/>
</dbReference>
<dbReference type="PROSITE" id="PS01245">
    <property type="entry name" value="RIO1"/>
    <property type="match status" value="1"/>
</dbReference>
<keyword evidence="4" id="KW-0808">Transferase</keyword>
<evidence type="ECO:0000256" key="1">
    <source>
        <dbReference type="ARBA" id="ARBA00009196"/>
    </source>
</evidence>
<keyword evidence="7 12" id="KW-0418">Kinase</keyword>
<dbReference type="InterPro" id="IPR000687">
    <property type="entry name" value="RIO_kinase"/>
</dbReference>
<dbReference type="SMART" id="SM00090">
    <property type="entry name" value="RIO"/>
    <property type="match status" value="1"/>
</dbReference>
<dbReference type="Pfam" id="PF01163">
    <property type="entry name" value="RIO1"/>
    <property type="match status" value="1"/>
</dbReference>
<evidence type="ECO:0000256" key="10">
    <source>
        <dbReference type="ARBA" id="ARBA00047899"/>
    </source>
</evidence>
<proteinExistence type="inferred from homology"/>
<evidence type="ECO:0000256" key="2">
    <source>
        <dbReference type="ARBA" id="ARBA00012513"/>
    </source>
</evidence>
<dbReference type="InterPro" id="IPR048148">
    <property type="entry name" value="Prot_kin_PA4780"/>
</dbReference>
<evidence type="ECO:0000256" key="8">
    <source>
        <dbReference type="ARBA" id="ARBA00022840"/>
    </source>
</evidence>
<organism evidence="12 13">
    <name type="scientific">Acidiferrobacter thiooxydans</name>
    <dbReference type="NCBI Taxonomy" id="163359"/>
    <lineage>
        <taxon>Bacteria</taxon>
        <taxon>Pseudomonadati</taxon>
        <taxon>Pseudomonadota</taxon>
        <taxon>Gammaproteobacteria</taxon>
        <taxon>Acidiferrobacterales</taxon>
        <taxon>Acidiferrobacteraceae</taxon>
        <taxon>Acidiferrobacter</taxon>
    </lineage>
</organism>
<dbReference type="OrthoDB" id="9795258at2"/>
<sequence>MRTPKTLAPLLEDGLIDHVIQPLRSGKEADLFVVATAHGVRCAKVYKEARQRGFRQAGLYQEGRTVRDSRRGRAMAKKSRFGRHEREEVWQNAEVDALFRLADAGVRVPTPYLCIDGVLLMELIVDAAGEPAPRLSDLILTAAQAAAIHATLMRDVARMLCAGIVHGDLSEYNVLLDDKGPVIIDLPQHLNAVANNNAAAFFVRDIDHLTAFFGRFAPSLATTDYGREMWALYQTRALQPDTPLTGIYHPESTPPDIAQVLREIDAARREEEHRQARLAAHAEASHAD</sequence>
<evidence type="ECO:0000256" key="4">
    <source>
        <dbReference type="ARBA" id="ARBA00022679"/>
    </source>
</evidence>
<dbReference type="GO" id="GO:0005524">
    <property type="term" value="F:ATP binding"/>
    <property type="evidence" value="ECO:0007669"/>
    <property type="project" value="UniProtKB-KW"/>
</dbReference>
<dbReference type="InterPro" id="IPR011009">
    <property type="entry name" value="Kinase-like_dom_sf"/>
</dbReference>
<dbReference type="InterPro" id="IPR018934">
    <property type="entry name" value="RIO_dom"/>
</dbReference>
<dbReference type="PANTHER" id="PTHR45723">
    <property type="entry name" value="SERINE/THREONINE-PROTEIN KINASE RIO1"/>
    <property type="match status" value="1"/>
</dbReference>
<name>A0A1C2G4E4_9GAMM</name>
<comment type="catalytic activity">
    <reaction evidence="10">
        <text>L-threonyl-[protein] + ATP = O-phospho-L-threonyl-[protein] + ADP + H(+)</text>
        <dbReference type="Rhea" id="RHEA:46608"/>
        <dbReference type="Rhea" id="RHEA-COMP:11060"/>
        <dbReference type="Rhea" id="RHEA-COMP:11605"/>
        <dbReference type="ChEBI" id="CHEBI:15378"/>
        <dbReference type="ChEBI" id="CHEBI:30013"/>
        <dbReference type="ChEBI" id="CHEBI:30616"/>
        <dbReference type="ChEBI" id="CHEBI:61977"/>
        <dbReference type="ChEBI" id="CHEBI:456216"/>
        <dbReference type="EC" id="2.7.11.1"/>
    </reaction>
</comment>
<dbReference type="InterPro" id="IPR008266">
    <property type="entry name" value="Tyr_kinase_AS"/>
</dbReference>
<comment type="caution">
    <text evidence="12">The sequence shown here is derived from an EMBL/GenBank/DDBJ whole genome shotgun (WGS) entry which is preliminary data.</text>
</comment>
<evidence type="ECO:0000256" key="9">
    <source>
        <dbReference type="ARBA" id="ARBA00022842"/>
    </source>
</evidence>
<keyword evidence="5" id="KW-0479">Metal-binding</keyword>
<keyword evidence="8" id="KW-0067">ATP-binding</keyword>
<evidence type="ECO:0000313" key="13">
    <source>
        <dbReference type="Proteomes" id="UP000253250"/>
    </source>
</evidence>
<dbReference type="InterPro" id="IPR018935">
    <property type="entry name" value="RIO_kinase_CS"/>
</dbReference>
<dbReference type="STRING" id="163359.A9R16_07515"/>
<dbReference type="SUPFAM" id="SSF56112">
    <property type="entry name" value="Protein kinase-like (PK-like)"/>
    <property type="match status" value="1"/>
</dbReference>
<dbReference type="RefSeq" id="WP_065968921.1">
    <property type="nucleotide sequence ID" value="NZ_CP080624.1"/>
</dbReference>
<dbReference type="NCBIfam" id="NF041645">
    <property type="entry name" value="prot_kin_PA4780"/>
    <property type="match status" value="1"/>
</dbReference>
<protein>
    <recommendedName>
        <fullName evidence="2">non-specific serine/threonine protein kinase</fullName>
        <ecNumber evidence="2">2.7.11.1</ecNumber>
    </recommendedName>
</protein>
<evidence type="ECO:0000256" key="11">
    <source>
        <dbReference type="ARBA" id="ARBA00048679"/>
    </source>
</evidence>
<evidence type="ECO:0000256" key="3">
    <source>
        <dbReference type="ARBA" id="ARBA00022527"/>
    </source>
</evidence>